<name>A0AA97A1U3_9EURY</name>
<evidence type="ECO:0008006" key="4">
    <source>
        <dbReference type="Google" id="ProtNLM"/>
    </source>
</evidence>
<organism evidence="2 3">
    <name type="scientific">Methanimicrococcus hongohii</name>
    <dbReference type="NCBI Taxonomy" id="3028295"/>
    <lineage>
        <taxon>Archaea</taxon>
        <taxon>Methanobacteriati</taxon>
        <taxon>Methanobacteriota</taxon>
        <taxon>Stenosarchaea group</taxon>
        <taxon>Methanomicrobia</taxon>
        <taxon>Methanosarcinales</taxon>
        <taxon>Methanosarcinaceae</taxon>
        <taxon>Methanimicrococcus</taxon>
    </lineage>
</organism>
<dbReference type="RefSeq" id="WP_316558570.1">
    <property type="nucleotide sequence ID" value="NZ_CP131059.1"/>
</dbReference>
<evidence type="ECO:0000313" key="3">
    <source>
        <dbReference type="Proteomes" id="UP001302978"/>
    </source>
</evidence>
<evidence type="ECO:0000256" key="1">
    <source>
        <dbReference type="SAM" id="Phobius"/>
    </source>
</evidence>
<sequence length="69" mass="7568">MANSLLAAIFSFFIPGLGQFYCGSFLKGLLVFIGSFVVGFIAIIVPVIGWLIALLYWIWNICDAYSSAK</sequence>
<dbReference type="KEGG" id="mehf:MmiHf6_08520"/>
<keyword evidence="3" id="KW-1185">Reference proteome</keyword>
<dbReference type="EMBL" id="CP131059">
    <property type="protein sequence ID" value="WNY23543.1"/>
    <property type="molecule type" value="Genomic_DNA"/>
</dbReference>
<dbReference type="Proteomes" id="UP001302978">
    <property type="component" value="Chromosome"/>
</dbReference>
<evidence type="ECO:0000313" key="2">
    <source>
        <dbReference type="EMBL" id="WNY23543.1"/>
    </source>
</evidence>
<reference evidence="2 3" key="1">
    <citation type="submission" date="2023-07" db="EMBL/GenBank/DDBJ databases">
        <title>Closed genoem sequence of Methanomicrococcus sp. Hf6.</title>
        <authorList>
            <person name="Poehlein A."/>
            <person name="Protasov E."/>
            <person name="Platt K."/>
            <person name="Reeh H."/>
            <person name="Daniel R."/>
            <person name="Brune A."/>
        </authorList>
    </citation>
    <scope>NUCLEOTIDE SEQUENCE [LARGE SCALE GENOMIC DNA]</scope>
    <source>
        <strain evidence="2 3">Hf6</strain>
    </source>
</reference>
<keyword evidence="1" id="KW-0812">Transmembrane</keyword>
<gene>
    <name evidence="2" type="ORF">MmiHf6_08520</name>
</gene>
<feature type="transmembrane region" description="Helical" evidence="1">
    <location>
        <begin position="28"/>
        <end position="59"/>
    </location>
</feature>
<protein>
    <recommendedName>
        <fullName evidence="4">TM2 domain-containing protein</fullName>
    </recommendedName>
</protein>
<dbReference type="GeneID" id="85195379"/>
<dbReference type="AlphaFoldDB" id="A0AA97A1U3"/>
<accession>A0AA97A1U3</accession>
<proteinExistence type="predicted"/>
<keyword evidence="1" id="KW-0472">Membrane</keyword>
<keyword evidence="1" id="KW-1133">Transmembrane helix</keyword>